<organism evidence="9 10">
    <name type="scientific">Rubripirellula amarantea</name>
    <dbReference type="NCBI Taxonomy" id="2527999"/>
    <lineage>
        <taxon>Bacteria</taxon>
        <taxon>Pseudomonadati</taxon>
        <taxon>Planctomycetota</taxon>
        <taxon>Planctomycetia</taxon>
        <taxon>Pirellulales</taxon>
        <taxon>Pirellulaceae</taxon>
        <taxon>Rubripirellula</taxon>
    </lineage>
</organism>
<comment type="subunit">
    <text evidence="6">Homotetramer.</text>
</comment>
<name>A0A5C5WSJ3_9BACT</name>
<evidence type="ECO:0000256" key="3">
    <source>
        <dbReference type="ARBA" id="ARBA00022857"/>
    </source>
</evidence>
<reference evidence="9 10" key="1">
    <citation type="submission" date="2019-02" db="EMBL/GenBank/DDBJ databases">
        <title>Deep-cultivation of Planctomycetes and their phenomic and genomic characterization uncovers novel biology.</title>
        <authorList>
            <person name="Wiegand S."/>
            <person name="Jogler M."/>
            <person name="Boedeker C."/>
            <person name="Pinto D."/>
            <person name="Vollmers J."/>
            <person name="Rivas-Marin E."/>
            <person name="Kohn T."/>
            <person name="Peeters S.H."/>
            <person name="Heuer A."/>
            <person name="Rast P."/>
            <person name="Oberbeckmann S."/>
            <person name="Bunk B."/>
            <person name="Jeske O."/>
            <person name="Meyerdierks A."/>
            <person name="Storesund J.E."/>
            <person name="Kallscheuer N."/>
            <person name="Luecker S."/>
            <person name="Lage O.M."/>
            <person name="Pohl T."/>
            <person name="Merkel B.J."/>
            <person name="Hornburger P."/>
            <person name="Mueller R.-W."/>
            <person name="Bruemmer F."/>
            <person name="Labrenz M."/>
            <person name="Spormann A.M."/>
            <person name="Op Den Camp H."/>
            <person name="Overmann J."/>
            <person name="Amann R."/>
            <person name="Jetten M.S.M."/>
            <person name="Mascher T."/>
            <person name="Medema M.H."/>
            <person name="Devos D.P."/>
            <person name="Kaster A.-K."/>
            <person name="Ovreas L."/>
            <person name="Rohde M."/>
            <person name="Galperin M.Y."/>
            <person name="Jogler C."/>
        </authorList>
    </citation>
    <scope>NUCLEOTIDE SEQUENCE [LARGE SCALE GENOMIC DNA]</scope>
    <source>
        <strain evidence="9 10">Pla22</strain>
    </source>
</reference>
<comment type="cofactor">
    <cofactor evidence="6">
        <name>Mg(2+)</name>
        <dbReference type="ChEBI" id="CHEBI:18420"/>
    </cofactor>
</comment>
<evidence type="ECO:0000256" key="1">
    <source>
        <dbReference type="ARBA" id="ARBA00022741"/>
    </source>
</evidence>
<dbReference type="PANTHER" id="PTHR12592">
    <property type="entry name" value="ATP-DEPENDENT (S)-NAD(P)H-HYDRATE DEHYDRATASE FAMILY MEMBER"/>
    <property type="match status" value="1"/>
</dbReference>
<keyword evidence="3 6" id="KW-0521">NADP</keyword>
<keyword evidence="10" id="KW-1185">Reference proteome</keyword>
<keyword evidence="5 6" id="KW-0456">Lyase</keyword>
<dbReference type="AlphaFoldDB" id="A0A5C5WSJ3"/>
<dbReference type="OrthoDB" id="9806925at2"/>
<accession>A0A5C5WSJ3</accession>
<gene>
    <name evidence="6" type="primary">nnrD</name>
    <name evidence="9" type="ORF">Pla22_07430</name>
</gene>
<comment type="catalytic activity">
    <reaction evidence="6">
        <text>(6S)-NADHX + ADP = AMP + phosphate + NADH + H(+)</text>
        <dbReference type="Rhea" id="RHEA:32223"/>
        <dbReference type="ChEBI" id="CHEBI:15378"/>
        <dbReference type="ChEBI" id="CHEBI:43474"/>
        <dbReference type="ChEBI" id="CHEBI:57945"/>
        <dbReference type="ChEBI" id="CHEBI:64074"/>
        <dbReference type="ChEBI" id="CHEBI:456215"/>
        <dbReference type="ChEBI" id="CHEBI:456216"/>
        <dbReference type="EC" id="4.2.1.136"/>
    </reaction>
</comment>
<dbReference type="HAMAP" id="MF_01965">
    <property type="entry name" value="NADHX_dehydratase"/>
    <property type="match status" value="1"/>
</dbReference>
<feature type="binding site" evidence="6">
    <location>
        <position position="252"/>
    </location>
    <ligand>
        <name>AMP</name>
        <dbReference type="ChEBI" id="CHEBI:456215"/>
    </ligand>
</feature>
<dbReference type="PANTHER" id="PTHR12592:SF0">
    <property type="entry name" value="ATP-DEPENDENT (S)-NAD(P)H-HYDRATE DEHYDRATASE"/>
    <property type="match status" value="1"/>
</dbReference>
<dbReference type="InterPro" id="IPR029056">
    <property type="entry name" value="Ribokinase-like"/>
</dbReference>
<dbReference type="GO" id="GO:0110051">
    <property type="term" value="P:metabolite repair"/>
    <property type="evidence" value="ECO:0007669"/>
    <property type="project" value="TreeGrafter"/>
</dbReference>
<evidence type="ECO:0000256" key="7">
    <source>
        <dbReference type="SAM" id="MobiDB-lite"/>
    </source>
</evidence>
<dbReference type="Gene3D" id="3.40.1190.20">
    <property type="match status" value="1"/>
</dbReference>
<evidence type="ECO:0000256" key="6">
    <source>
        <dbReference type="HAMAP-Rule" id="MF_01965"/>
    </source>
</evidence>
<comment type="similarity">
    <text evidence="6">Belongs to the NnrD/CARKD family.</text>
</comment>
<evidence type="ECO:0000313" key="9">
    <source>
        <dbReference type="EMBL" id="TWT53115.1"/>
    </source>
</evidence>
<dbReference type="SUPFAM" id="SSF53613">
    <property type="entry name" value="Ribokinase-like"/>
    <property type="match status" value="1"/>
</dbReference>
<feature type="binding site" evidence="6">
    <location>
        <position position="253"/>
    </location>
    <ligand>
        <name>(6S)-NADPHX</name>
        <dbReference type="ChEBI" id="CHEBI:64076"/>
    </ligand>
</feature>
<evidence type="ECO:0000313" key="10">
    <source>
        <dbReference type="Proteomes" id="UP000316598"/>
    </source>
</evidence>
<dbReference type="GO" id="GO:0046496">
    <property type="term" value="P:nicotinamide nucleotide metabolic process"/>
    <property type="evidence" value="ECO:0007669"/>
    <property type="project" value="UniProtKB-UniRule"/>
</dbReference>
<dbReference type="InterPro" id="IPR017953">
    <property type="entry name" value="Carbohydrate_kinase_pred_CS"/>
</dbReference>
<proteinExistence type="inferred from homology"/>
<evidence type="ECO:0000256" key="5">
    <source>
        <dbReference type="ARBA" id="ARBA00023239"/>
    </source>
</evidence>
<evidence type="ECO:0000259" key="8">
    <source>
        <dbReference type="PROSITE" id="PS51383"/>
    </source>
</evidence>
<comment type="catalytic activity">
    <reaction evidence="6">
        <text>(6S)-NADPHX + ADP = AMP + phosphate + NADPH + H(+)</text>
        <dbReference type="Rhea" id="RHEA:32235"/>
        <dbReference type="ChEBI" id="CHEBI:15378"/>
        <dbReference type="ChEBI" id="CHEBI:43474"/>
        <dbReference type="ChEBI" id="CHEBI:57783"/>
        <dbReference type="ChEBI" id="CHEBI:64076"/>
        <dbReference type="ChEBI" id="CHEBI:456215"/>
        <dbReference type="ChEBI" id="CHEBI:456216"/>
        <dbReference type="EC" id="4.2.1.136"/>
    </reaction>
</comment>
<comment type="caution">
    <text evidence="9">The sequence shown here is derived from an EMBL/GenBank/DDBJ whole genome shotgun (WGS) entry which is preliminary data.</text>
</comment>
<dbReference type="GO" id="GO:0005524">
    <property type="term" value="F:ATP binding"/>
    <property type="evidence" value="ECO:0007669"/>
    <property type="project" value="UniProtKB-KW"/>
</dbReference>
<sequence length="313" mass="32329">MSPALPSSAPVKLRSRASDSHKGSFGRVMLIGGSRGMAGSISLSSIAALKSGSGLVSAAVPDGCLETVASFHPAIMTRPMADDSRGRFAFEAAACIVDELAGVDAVGIGPGMTTAPGSLRMTERLLHQVHVPRVFDADALNALSIIGWREQPVSCRTGKRRDESESDQQESGGPEAAGCFGPLVLTPHPGELQRLVGVPAGERQQQIEASQELCRQTGVVVVVKGGPTVVVSADDKYVNTTGNPGMATGGSGDVLTGVITSLLGQGYSCWDAARLGVWVHGHAGDLARQEHGIVSMTALEILQSLPAAWSGLT</sequence>
<dbReference type="GO" id="GO:0052855">
    <property type="term" value="F:ADP-dependent NAD(P)H-hydrate dehydratase activity"/>
    <property type="evidence" value="ECO:0007669"/>
    <property type="project" value="UniProtKB-UniRule"/>
</dbReference>
<dbReference type="NCBIfam" id="TIGR00196">
    <property type="entry name" value="yjeF_cterm"/>
    <property type="match status" value="1"/>
</dbReference>
<feature type="binding site" evidence="6">
    <location>
        <position position="111"/>
    </location>
    <ligand>
        <name>(6S)-NADPHX</name>
        <dbReference type="ChEBI" id="CHEBI:64076"/>
    </ligand>
</feature>
<dbReference type="PROSITE" id="PS51383">
    <property type="entry name" value="YJEF_C_3"/>
    <property type="match status" value="1"/>
</dbReference>
<dbReference type="RefSeq" id="WP_146513388.1">
    <property type="nucleotide sequence ID" value="NZ_SJPI01000001.1"/>
</dbReference>
<dbReference type="GO" id="GO:0052856">
    <property type="term" value="F:NAD(P)HX epimerase activity"/>
    <property type="evidence" value="ECO:0007669"/>
    <property type="project" value="TreeGrafter"/>
</dbReference>
<dbReference type="Pfam" id="PF01256">
    <property type="entry name" value="Carb_kinase"/>
    <property type="match status" value="2"/>
</dbReference>
<feature type="domain" description="YjeF C-terminal" evidence="8">
    <location>
        <begin position="5"/>
        <end position="312"/>
    </location>
</feature>
<dbReference type="EMBL" id="SJPI01000001">
    <property type="protein sequence ID" value="TWT53115.1"/>
    <property type="molecule type" value="Genomic_DNA"/>
</dbReference>
<dbReference type="CDD" id="cd01171">
    <property type="entry name" value="YXKO-related"/>
    <property type="match status" value="1"/>
</dbReference>
<dbReference type="Proteomes" id="UP000316598">
    <property type="component" value="Unassembled WGS sequence"/>
</dbReference>
<keyword evidence="1 6" id="KW-0547">Nucleotide-binding</keyword>
<evidence type="ECO:0000256" key="4">
    <source>
        <dbReference type="ARBA" id="ARBA00023027"/>
    </source>
</evidence>
<comment type="caution">
    <text evidence="6">Lacks conserved residue(s) required for the propagation of feature annotation.</text>
</comment>
<feature type="binding site" evidence="6">
    <location>
        <position position="188"/>
    </location>
    <ligand>
        <name>(6S)-NADPHX</name>
        <dbReference type="ChEBI" id="CHEBI:64076"/>
    </ligand>
</feature>
<evidence type="ECO:0000256" key="2">
    <source>
        <dbReference type="ARBA" id="ARBA00022840"/>
    </source>
</evidence>
<dbReference type="EC" id="4.2.1.136" evidence="6"/>
<keyword evidence="4 6" id="KW-0520">NAD</keyword>
<protein>
    <recommendedName>
        <fullName evidence="6">ADP-dependent (S)-NAD(P)H-hydrate dehydratase</fullName>
        <ecNumber evidence="6">4.2.1.136</ecNumber>
    </recommendedName>
    <alternativeName>
        <fullName evidence="6">ADP-dependent NAD(P)HX dehydratase</fullName>
    </alternativeName>
</protein>
<comment type="function">
    <text evidence="6">Catalyzes the dehydration of the S-form of NAD(P)HX at the expense of ADP, which is converted to AMP. Together with NAD(P)HX epimerase, which catalyzes the epimerization of the S- and R-forms, the enzyme allows the repair of both epimers of NAD(P)HX, a damaged form of NAD(P)H that is a result of enzymatic or heat-dependent hydration.</text>
</comment>
<feature type="binding site" evidence="6">
    <location>
        <begin position="224"/>
        <end position="228"/>
    </location>
    <ligand>
        <name>AMP</name>
        <dbReference type="ChEBI" id="CHEBI:456215"/>
    </ligand>
</feature>
<feature type="region of interest" description="Disordered" evidence="7">
    <location>
        <begin position="154"/>
        <end position="180"/>
    </location>
</feature>
<keyword evidence="2 6" id="KW-0067">ATP-binding</keyword>
<dbReference type="InterPro" id="IPR000631">
    <property type="entry name" value="CARKD"/>
</dbReference>
<dbReference type="PROSITE" id="PS01050">
    <property type="entry name" value="YJEF_C_2"/>
    <property type="match status" value="1"/>
</dbReference>